<dbReference type="SMART" id="SM00847">
    <property type="entry name" value="HA2"/>
    <property type="match status" value="1"/>
</dbReference>
<dbReference type="SMART" id="SM00490">
    <property type="entry name" value="HELICc"/>
    <property type="match status" value="1"/>
</dbReference>
<evidence type="ECO:0000259" key="8">
    <source>
        <dbReference type="PROSITE" id="PS51192"/>
    </source>
</evidence>
<dbReference type="Pfam" id="PF04408">
    <property type="entry name" value="WHD_HA2"/>
    <property type="match status" value="1"/>
</dbReference>
<dbReference type="InterPro" id="IPR002464">
    <property type="entry name" value="DNA/RNA_helicase_DEAH_CS"/>
</dbReference>
<dbReference type="FunFam" id="3.40.50.300:FF:000578">
    <property type="entry name" value="probable ATP-dependent RNA helicase DHX35"/>
    <property type="match status" value="1"/>
</dbReference>
<dbReference type="SUPFAM" id="SSF52540">
    <property type="entry name" value="P-loop containing nucleoside triphosphate hydrolases"/>
    <property type="match status" value="1"/>
</dbReference>
<evidence type="ECO:0000256" key="7">
    <source>
        <dbReference type="ARBA" id="ARBA00047984"/>
    </source>
</evidence>
<dbReference type="GO" id="GO:0005524">
    <property type="term" value="F:ATP binding"/>
    <property type="evidence" value="ECO:0007669"/>
    <property type="project" value="UniProtKB-KW"/>
</dbReference>
<evidence type="ECO:0000313" key="11">
    <source>
        <dbReference type="Proteomes" id="UP000800096"/>
    </source>
</evidence>
<gene>
    <name evidence="10" type="ORF">BDU57DRAFT_513238</name>
</gene>
<comment type="similarity">
    <text evidence="1">Belongs to the DEAD box helicase family. DEAH subfamily.</text>
</comment>
<evidence type="ECO:0000256" key="4">
    <source>
        <dbReference type="ARBA" id="ARBA00022801"/>
    </source>
</evidence>
<dbReference type="Pfam" id="PF21010">
    <property type="entry name" value="HA2_C"/>
    <property type="match status" value="1"/>
</dbReference>
<dbReference type="GO" id="GO:0003723">
    <property type="term" value="F:RNA binding"/>
    <property type="evidence" value="ECO:0007669"/>
    <property type="project" value="TreeGrafter"/>
</dbReference>
<dbReference type="InterPro" id="IPR014001">
    <property type="entry name" value="Helicase_ATP-bd"/>
</dbReference>
<keyword evidence="5" id="KW-0347">Helicase</keyword>
<dbReference type="GO" id="GO:0003724">
    <property type="term" value="F:RNA helicase activity"/>
    <property type="evidence" value="ECO:0007669"/>
    <property type="project" value="UniProtKB-EC"/>
</dbReference>
<dbReference type="GO" id="GO:0016787">
    <property type="term" value="F:hydrolase activity"/>
    <property type="evidence" value="ECO:0007669"/>
    <property type="project" value="UniProtKB-KW"/>
</dbReference>
<evidence type="ECO:0000313" key="10">
    <source>
        <dbReference type="EMBL" id="KAF1919928.1"/>
    </source>
</evidence>
<dbReference type="FunFam" id="3.40.50.300:FF:000767">
    <property type="entry name" value="Putative ATP-dependent RNA helicase DHX35"/>
    <property type="match status" value="1"/>
</dbReference>
<dbReference type="Pfam" id="PF07717">
    <property type="entry name" value="OB_NTP_bind"/>
    <property type="match status" value="1"/>
</dbReference>
<dbReference type="OrthoDB" id="10253254at2759"/>
<keyword evidence="4 10" id="KW-0378">Hydrolase</keyword>
<dbReference type="InterPro" id="IPR001650">
    <property type="entry name" value="Helicase_C-like"/>
</dbReference>
<dbReference type="PROSITE" id="PS51192">
    <property type="entry name" value="HELICASE_ATP_BIND_1"/>
    <property type="match status" value="1"/>
</dbReference>
<proteinExistence type="inferred from homology"/>
<dbReference type="Pfam" id="PF00271">
    <property type="entry name" value="Helicase_C"/>
    <property type="match status" value="1"/>
</dbReference>
<evidence type="ECO:0000259" key="9">
    <source>
        <dbReference type="PROSITE" id="PS51194"/>
    </source>
</evidence>
<evidence type="ECO:0000256" key="3">
    <source>
        <dbReference type="ARBA" id="ARBA00022741"/>
    </source>
</evidence>
<sequence length="677" mass="74825">MADEEDPDVPILPDLYKPPALLPIAQLKDQLLYTIETYPVTIVVGATGSGKTTQIPKFCLDAGWCADGKQIAVTQPRRIAATSVAARVAEELGTLLGQRVGYSIRFEDVTSANTQVKFLTDGLLLREMLVDPLLNRYSVIMVDEAHERSLSSDILLSLLKKVLRKRDDLRVVVSSATLEAERFLNFFAPDEGEKVHGKSKEEYGRIVGIQGRTYPVEIQYIIEPTNNYVEAAVDAIMNIHTSESDGDILVFLTGREEIDDTIDLLGDRIADMSSKQQKLLTLPLYAGLPTDAQMFVFQKAPTNTRKVILSTNIAEASVTIDDIVYVIDSGYVKLRTYDARLGIETLNVLPVSQASATQRAGRAGRTRPGKCFRLYTEETYKSLEEATFPEIQRSNLAPVILQLLNLGITNVVRFDYLSPPPSSLITRALDLLYSLGALDIHARLTKPLGTRMAELPLPPQLARTLLSSCAPQFSCVNEMLSICAMLTLQSPVFVAHDGSKAALEAARRRFSVRQGDHLTLYNVFQAFVSSGASVLFCRENALNHKSLVRAVSVRKQLAAYLSRFGVDVSATAVCGPEVLAAGGVPLPERICRCLATGLFAHAARMKGEDGSFVTVDGKTVLWAHPSSVFFHRKAEWVVYTEMLETKGKIYIRDLSSVEMDWLVEYAPEVYRVREGKR</sequence>
<keyword evidence="6" id="KW-0067">ATP-binding</keyword>
<dbReference type="SMART" id="SM00487">
    <property type="entry name" value="DEXDc"/>
    <property type="match status" value="1"/>
</dbReference>
<dbReference type="PANTHER" id="PTHR18934">
    <property type="entry name" value="ATP-DEPENDENT RNA HELICASE"/>
    <property type="match status" value="1"/>
</dbReference>
<protein>
    <recommendedName>
        <fullName evidence="2">RNA helicase</fullName>
        <ecNumber evidence="2">3.6.4.13</ecNumber>
    </recommendedName>
</protein>
<dbReference type="AlphaFoldDB" id="A0A6A5QYM1"/>
<dbReference type="PROSITE" id="PS00690">
    <property type="entry name" value="DEAH_ATP_HELICASE"/>
    <property type="match status" value="1"/>
</dbReference>
<dbReference type="Pfam" id="PF00270">
    <property type="entry name" value="DEAD"/>
    <property type="match status" value="1"/>
</dbReference>
<dbReference type="InterPro" id="IPR048333">
    <property type="entry name" value="HA2_WH"/>
</dbReference>
<dbReference type="Gene3D" id="3.40.50.300">
    <property type="entry name" value="P-loop containing nucleotide triphosphate hydrolases"/>
    <property type="match status" value="2"/>
</dbReference>
<organism evidence="10 11">
    <name type="scientific">Ampelomyces quisqualis</name>
    <name type="common">Powdery mildew agent</name>
    <dbReference type="NCBI Taxonomy" id="50730"/>
    <lineage>
        <taxon>Eukaryota</taxon>
        <taxon>Fungi</taxon>
        <taxon>Dikarya</taxon>
        <taxon>Ascomycota</taxon>
        <taxon>Pezizomycotina</taxon>
        <taxon>Dothideomycetes</taxon>
        <taxon>Pleosporomycetidae</taxon>
        <taxon>Pleosporales</taxon>
        <taxon>Pleosporineae</taxon>
        <taxon>Phaeosphaeriaceae</taxon>
        <taxon>Ampelomyces</taxon>
    </lineage>
</organism>
<dbReference type="InterPro" id="IPR011709">
    <property type="entry name" value="DEAD-box_helicase_OB_fold"/>
</dbReference>
<evidence type="ECO:0000256" key="6">
    <source>
        <dbReference type="ARBA" id="ARBA00022840"/>
    </source>
</evidence>
<keyword evidence="3" id="KW-0547">Nucleotide-binding</keyword>
<keyword evidence="11" id="KW-1185">Reference proteome</keyword>
<accession>A0A6A5QYM1</accession>
<feature type="domain" description="Helicase C-terminal" evidence="9">
    <location>
        <begin position="232"/>
        <end position="407"/>
    </location>
</feature>
<name>A0A6A5QYM1_AMPQU</name>
<dbReference type="CDD" id="cd18791">
    <property type="entry name" value="SF2_C_RHA"/>
    <property type="match status" value="1"/>
</dbReference>
<dbReference type="InterPro" id="IPR027417">
    <property type="entry name" value="P-loop_NTPase"/>
</dbReference>
<dbReference type="GO" id="GO:0071013">
    <property type="term" value="C:catalytic step 2 spliceosome"/>
    <property type="evidence" value="ECO:0007669"/>
    <property type="project" value="TreeGrafter"/>
</dbReference>
<dbReference type="EMBL" id="ML979133">
    <property type="protein sequence ID" value="KAF1919928.1"/>
    <property type="molecule type" value="Genomic_DNA"/>
</dbReference>
<dbReference type="Gene3D" id="1.20.120.1080">
    <property type="match status" value="1"/>
</dbReference>
<dbReference type="InterPro" id="IPR007502">
    <property type="entry name" value="Helicase-assoc_dom"/>
</dbReference>
<evidence type="ECO:0000256" key="2">
    <source>
        <dbReference type="ARBA" id="ARBA00012552"/>
    </source>
</evidence>
<dbReference type="PANTHER" id="PTHR18934:SF136">
    <property type="entry name" value="ATP-DEPENDENT RNA HELICASE DHX35-RELATED"/>
    <property type="match status" value="1"/>
</dbReference>
<reference evidence="10" key="1">
    <citation type="journal article" date="2020" name="Stud. Mycol.">
        <title>101 Dothideomycetes genomes: a test case for predicting lifestyles and emergence of pathogens.</title>
        <authorList>
            <person name="Haridas S."/>
            <person name="Albert R."/>
            <person name="Binder M."/>
            <person name="Bloem J."/>
            <person name="Labutti K."/>
            <person name="Salamov A."/>
            <person name="Andreopoulos B."/>
            <person name="Baker S."/>
            <person name="Barry K."/>
            <person name="Bills G."/>
            <person name="Bluhm B."/>
            <person name="Cannon C."/>
            <person name="Castanera R."/>
            <person name="Culley D."/>
            <person name="Daum C."/>
            <person name="Ezra D."/>
            <person name="Gonzalez J."/>
            <person name="Henrissat B."/>
            <person name="Kuo A."/>
            <person name="Liang C."/>
            <person name="Lipzen A."/>
            <person name="Lutzoni F."/>
            <person name="Magnuson J."/>
            <person name="Mondo S."/>
            <person name="Nolan M."/>
            <person name="Ohm R."/>
            <person name="Pangilinan J."/>
            <person name="Park H.-J."/>
            <person name="Ramirez L."/>
            <person name="Alfaro M."/>
            <person name="Sun H."/>
            <person name="Tritt A."/>
            <person name="Yoshinaga Y."/>
            <person name="Zwiers L.-H."/>
            <person name="Turgeon B."/>
            <person name="Goodwin S."/>
            <person name="Spatafora J."/>
            <person name="Crous P."/>
            <person name="Grigoriev I."/>
        </authorList>
    </citation>
    <scope>NUCLEOTIDE SEQUENCE</scope>
    <source>
        <strain evidence="10">HMLAC05119</strain>
    </source>
</reference>
<evidence type="ECO:0000256" key="5">
    <source>
        <dbReference type="ARBA" id="ARBA00022806"/>
    </source>
</evidence>
<dbReference type="Proteomes" id="UP000800096">
    <property type="component" value="Unassembled WGS sequence"/>
</dbReference>
<evidence type="ECO:0000256" key="1">
    <source>
        <dbReference type="ARBA" id="ARBA00008792"/>
    </source>
</evidence>
<dbReference type="InterPro" id="IPR011545">
    <property type="entry name" value="DEAD/DEAH_box_helicase_dom"/>
</dbReference>
<comment type="catalytic activity">
    <reaction evidence="7">
        <text>ATP + H2O = ADP + phosphate + H(+)</text>
        <dbReference type="Rhea" id="RHEA:13065"/>
        <dbReference type="ChEBI" id="CHEBI:15377"/>
        <dbReference type="ChEBI" id="CHEBI:15378"/>
        <dbReference type="ChEBI" id="CHEBI:30616"/>
        <dbReference type="ChEBI" id="CHEBI:43474"/>
        <dbReference type="ChEBI" id="CHEBI:456216"/>
        <dbReference type="EC" id="3.6.4.13"/>
    </reaction>
</comment>
<dbReference type="PROSITE" id="PS51194">
    <property type="entry name" value="HELICASE_CTER"/>
    <property type="match status" value="1"/>
</dbReference>
<feature type="domain" description="Helicase ATP-binding" evidence="8">
    <location>
        <begin position="32"/>
        <end position="196"/>
    </location>
</feature>
<dbReference type="EC" id="3.6.4.13" evidence="2"/>